<evidence type="ECO:0000259" key="1">
    <source>
        <dbReference type="PROSITE" id="PS50994"/>
    </source>
</evidence>
<dbReference type="SUPFAM" id="SSF50610">
    <property type="entry name" value="mu transposase, C-terminal domain"/>
    <property type="match status" value="1"/>
</dbReference>
<dbReference type="InterPro" id="IPR009061">
    <property type="entry name" value="DNA-bd_dom_put_sf"/>
</dbReference>
<evidence type="ECO:0000313" key="4">
    <source>
        <dbReference type="Proteomes" id="UP000186221"/>
    </source>
</evidence>
<dbReference type="GO" id="GO:0003677">
    <property type="term" value="F:DNA binding"/>
    <property type="evidence" value="ECO:0007669"/>
    <property type="project" value="InterPro"/>
</dbReference>
<feature type="domain" description="HTH Mu-type" evidence="2">
    <location>
        <begin position="9"/>
        <end position="83"/>
    </location>
</feature>
<dbReference type="Pfam" id="PF09299">
    <property type="entry name" value="Mu-transpos_C"/>
    <property type="match status" value="1"/>
</dbReference>
<protein>
    <submittedName>
        <fullName evidence="3">Putative transposase</fullName>
    </submittedName>
</protein>
<dbReference type="Proteomes" id="UP000186221">
    <property type="component" value="Unassembled WGS sequence"/>
</dbReference>
<dbReference type="InterPro" id="IPR036397">
    <property type="entry name" value="RNaseH_sf"/>
</dbReference>
<dbReference type="AlphaFoldDB" id="A0A1N7Q2A9"/>
<name>A0A1N7Q2A9_9RHOB</name>
<dbReference type="InterPro" id="IPR012337">
    <property type="entry name" value="RNaseH-like_sf"/>
</dbReference>
<dbReference type="Gene3D" id="1.10.10.10">
    <property type="entry name" value="Winged helix-like DNA-binding domain superfamily/Winged helix DNA-binding domain"/>
    <property type="match status" value="1"/>
</dbReference>
<dbReference type="STRING" id="453582.SAMN05421580_112100"/>
<dbReference type="InterPro" id="IPR015378">
    <property type="entry name" value="Transposase-like_Mu_C"/>
</dbReference>
<reference evidence="4" key="1">
    <citation type="submission" date="2017-01" db="EMBL/GenBank/DDBJ databases">
        <authorList>
            <person name="Varghese N."/>
            <person name="Submissions S."/>
        </authorList>
    </citation>
    <scope>NUCLEOTIDE SEQUENCE [LARGE SCALE GENOMIC DNA]</scope>
    <source>
        <strain evidence="4">DSM 19945</strain>
    </source>
</reference>
<dbReference type="InterPro" id="IPR003314">
    <property type="entry name" value="Mu-type_HTH"/>
</dbReference>
<accession>A0A1N7Q2A9</accession>
<dbReference type="EMBL" id="FTOG01000012">
    <property type="protein sequence ID" value="SIT16982.1"/>
    <property type="molecule type" value="Genomic_DNA"/>
</dbReference>
<dbReference type="SUPFAM" id="SSF53098">
    <property type="entry name" value="Ribonuclease H-like"/>
    <property type="match status" value="1"/>
</dbReference>
<dbReference type="SUPFAM" id="SSF46955">
    <property type="entry name" value="Putative DNA-binding domain"/>
    <property type="match status" value="1"/>
</dbReference>
<evidence type="ECO:0000259" key="2">
    <source>
        <dbReference type="PROSITE" id="PS51702"/>
    </source>
</evidence>
<organism evidence="3 4">
    <name type="scientific">Rhodobacter aestuarii</name>
    <dbReference type="NCBI Taxonomy" id="453582"/>
    <lineage>
        <taxon>Bacteria</taxon>
        <taxon>Pseudomonadati</taxon>
        <taxon>Pseudomonadota</taxon>
        <taxon>Alphaproteobacteria</taxon>
        <taxon>Rhodobacterales</taxon>
        <taxon>Rhodobacter group</taxon>
        <taxon>Rhodobacter</taxon>
    </lineage>
</organism>
<dbReference type="Pfam" id="PF02316">
    <property type="entry name" value="HTH_Tnp_Mu_1"/>
    <property type="match status" value="1"/>
</dbReference>
<dbReference type="InterPro" id="IPR001584">
    <property type="entry name" value="Integrase_cat-core"/>
</dbReference>
<evidence type="ECO:0000313" key="3">
    <source>
        <dbReference type="EMBL" id="SIT16982.1"/>
    </source>
</evidence>
<dbReference type="PROSITE" id="PS51702">
    <property type="entry name" value="HTH_MU"/>
    <property type="match status" value="1"/>
</dbReference>
<dbReference type="Gene3D" id="3.30.420.10">
    <property type="entry name" value="Ribonuclease H-like superfamily/Ribonuclease H"/>
    <property type="match status" value="1"/>
</dbReference>
<sequence length="744" mass="83275">MKDMVTRQEWFTARELAEAVSRRGLAGYPKSERNFRALAERQGWNEGLLARKRAGRGGGMEYHFSALPTDLQAALAGSEAKTCVVHAMNAQALREERQLDALRAAHQPKHAVGAREARAEITRAIDAFAVAKGQGRAWAIRAFLEAQNVHLARIAASEKIADHQPVTPAEAKLLQRPDPMVEGFGVTADTILTANARARGGIAKLSERSLWRWFQARDAGAVVALAPAPTKTVDPIPAGFAGFLKHYAIGTKPDATEALSEYLKTDPPEHLRLTISQVRYVLRNKLNDIERNVGREGLLTLRSRMAYIERSTENLLPTTVYTADGKTFDAEIADPRSRLPMRPELTSILDVATRKCVGIAVSRKENVIAVTEALRRACENHGIPAMFYTDRGAGYKNKTFDTEASGLMARLSITKMHALPYNSQAKGIIERFNKTVWNPLSKRFPTYIGADMDKEASQFAHRKTRRDIKEFGESRLLMPWEEFLDTCERAVAEYNDRPHSALPRFEDPETGTLRHMSPNEAWAAHVRDGFEALLPDPGEIDDLFRPYEVRVVRRGLVEWNRNTFFHERLEAYHGVRVLVGYDDNQAEHVWVREIADDGEPGPLICVARFGGNRTDFIPRTLQDKVERDRLEGRKKRVQAKLRDIEAEAAAPLIVERPVEPVANFIREPQAPEAVRANVPLNAAKKPRFASDLDLALWAIEHPGEASDGQMRILRDCMNQPTSVEYFRSSGVDLDALAKLLRGAA</sequence>
<dbReference type="InterPro" id="IPR036388">
    <property type="entry name" value="WH-like_DNA-bd_sf"/>
</dbReference>
<feature type="domain" description="Integrase catalytic" evidence="1">
    <location>
        <begin position="313"/>
        <end position="487"/>
    </location>
</feature>
<dbReference type="GO" id="GO:0015074">
    <property type="term" value="P:DNA integration"/>
    <property type="evidence" value="ECO:0007669"/>
    <property type="project" value="InterPro"/>
</dbReference>
<gene>
    <name evidence="3" type="ORF">SAMN05421580_112100</name>
</gene>
<dbReference type="PROSITE" id="PS50994">
    <property type="entry name" value="INTEGRASE"/>
    <property type="match status" value="1"/>
</dbReference>
<proteinExistence type="predicted"/>
<keyword evidence="4" id="KW-1185">Reference proteome</keyword>
<dbReference type="InterPro" id="IPR009004">
    <property type="entry name" value="Transposase_Mu_C"/>
</dbReference>